<dbReference type="InterPro" id="IPR036457">
    <property type="entry name" value="PPM-type-like_dom_sf"/>
</dbReference>
<gene>
    <name evidence="2" type="ordered locus">M5M_07155</name>
</gene>
<keyword evidence="3" id="KW-1185">Reference proteome</keyword>
<reference evidence="2 3" key="1">
    <citation type="journal article" date="2013" name="Genome Announc.">
        <title>Complete genome sequence of Simiduia agarivorans SA1(T), a marine bacterium able to degrade a variety of polysaccharides.</title>
        <authorList>
            <person name="Lin S.Y."/>
            <person name="Shieh W.Y."/>
            <person name="Chen J.S."/>
            <person name="Tang S.L."/>
        </authorList>
    </citation>
    <scope>NUCLEOTIDE SEQUENCE [LARGE SCALE GENOMIC DNA]</scope>
    <source>
        <strain evidence="3">DSM 21679 / JCM 13881 / BCRC 17597 / SA1</strain>
    </source>
</reference>
<dbReference type="OrthoDB" id="9801841at2"/>
<protein>
    <submittedName>
        <fullName evidence="2">Serine/threonine protein phosphatase</fullName>
    </submittedName>
</protein>
<dbReference type="CDD" id="cd00143">
    <property type="entry name" value="PP2Cc"/>
    <property type="match status" value="1"/>
</dbReference>
<dbReference type="RefSeq" id="WP_015046799.1">
    <property type="nucleotide sequence ID" value="NC_018868.3"/>
</dbReference>
<dbReference type="SUPFAM" id="SSF81606">
    <property type="entry name" value="PP2C-like"/>
    <property type="match status" value="1"/>
</dbReference>
<accession>K4KHX4</accession>
<evidence type="ECO:0000313" key="3">
    <source>
        <dbReference type="Proteomes" id="UP000000466"/>
    </source>
</evidence>
<dbReference type="PROSITE" id="PS51746">
    <property type="entry name" value="PPM_2"/>
    <property type="match status" value="1"/>
</dbReference>
<dbReference type="Gene3D" id="3.60.40.10">
    <property type="entry name" value="PPM-type phosphatase domain"/>
    <property type="match status" value="1"/>
</dbReference>
<dbReference type="GO" id="GO:0004722">
    <property type="term" value="F:protein serine/threonine phosphatase activity"/>
    <property type="evidence" value="ECO:0007669"/>
    <property type="project" value="InterPro"/>
</dbReference>
<evidence type="ECO:0000313" key="2">
    <source>
        <dbReference type="EMBL" id="AFU98626.1"/>
    </source>
</evidence>
<dbReference type="Proteomes" id="UP000000466">
    <property type="component" value="Chromosome"/>
</dbReference>
<sequence length="236" mass="25705">MKFTVAGHTERGKRDHNEDAIDWYLSPRSDRALVLVADGMGGYAGGEVASSLALEVMLYHLQDKILGMVDVNDAIAQMLSAARAAHHRLLAEQDAEPALAKMGTTLVAGLLFERQLVLLHAGDSRCYRWRAGELARLTRDHTYVEENAGTDVSHHVLTRALGAKQPFDFSVAVHKVQSGDLFAFCTDGLSNALKKTDWDKALASNLPTGQRPQALLKLALSKGADDNLSLVMVQCQ</sequence>
<dbReference type="InterPro" id="IPR001932">
    <property type="entry name" value="PPM-type_phosphatase-like_dom"/>
</dbReference>
<dbReference type="SMART" id="SM00332">
    <property type="entry name" value="PP2Cc"/>
    <property type="match status" value="1"/>
</dbReference>
<dbReference type="eggNOG" id="COG0631">
    <property type="taxonomic scope" value="Bacteria"/>
</dbReference>
<dbReference type="Pfam" id="PF13672">
    <property type="entry name" value="PP2C_2"/>
    <property type="match status" value="1"/>
</dbReference>
<dbReference type="AlphaFoldDB" id="K4KHX4"/>
<dbReference type="SMART" id="SM00331">
    <property type="entry name" value="PP2C_SIG"/>
    <property type="match status" value="1"/>
</dbReference>
<evidence type="ECO:0000259" key="1">
    <source>
        <dbReference type="PROSITE" id="PS51746"/>
    </source>
</evidence>
<dbReference type="EMBL" id="CP003746">
    <property type="protein sequence ID" value="AFU98626.1"/>
    <property type="molecule type" value="Genomic_DNA"/>
</dbReference>
<proteinExistence type="predicted"/>
<dbReference type="PANTHER" id="PTHR47992">
    <property type="entry name" value="PROTEIN PHOSPHATASE"/>
    <property type="match status" value="1"/>
</dbReference>
<dbReference type="InterPro" id="IPR015655">
    <property type="entry name" value="PP2C"/>
</dbReference>
<feature type="domain" description="PPM-type phosphatase" evidence="1">
    <location>
        <begin position="4"/>
        <end position="235"/>
    </location>
</feature>
<dbReference type="STRING" id="1117647.M5M_07155"/>
<dbReference type="KEGG" id="saga:M5M_07155"/>
<organism evidence="2 3">
    <name type="scientific">Simiduia agarivorans (strain DSM 21679 / JCM 13881 / BCRC 17597 / SA1)</name>
    <dbReference type="NCBI Taxonomy" id="1117647"/>
    <lineage>
        <taxon>Bacteria</taxon>
        <taxon>Pseudomonadati</taxon>
        <taxon>Pseudomonadota</taxon>
        <taxon>Gammaproteobacteria</taxon>
        <taxon>Cellvibrionales</taxon>
        <taxon>Cellvibrionaceae</taxon>
        <taxon>Simiduia</taxon>
    </lineage>
</organism>
<dbReference type="HOGENOM" id="CLU_034545_3_2_6"/>
<name>K4KHX4_SIMAS</name>